<gene>
    <name evidence="1" type="ORF">Golob_024827</name>
</gene>
<organism evidence="1 2">
    <name type="scientific">Gossypium lobatum</name>
    <dbReference type="NCBI Taxonomy" id="34289"/>
    <lineage>
        <taxon>Eukaryota</taxon>
        <taxon>Viridiplantae</taxon>
        <taxon>Streptophyta</taxon>
        <taxon>Embryophyta</taxon>
        <taxon>Tracheophyta</taxon>
        <taxon>Spermatophyta</taxon>
        <taxon>Magnoliopsida</taxon>
        <taxon>eudicotyledons</taxon>
        <taxon>Gunneridae</taxon>
        <taxon>Pentapetalae</taxon>
        <taxon>rosids</taxon>
        <taxon>malvids</taxon>
        <taxon>Malvales</taxon>
        <taxon>Malvaceae</taxon>
        <taxon>Malvoideae</taxon>
        <taxon>Gossypium</taxon>
    </lineage>
</organism>
<reference evidence="1 2" key="1">
    <citation type="journal article" date="2019" name="Genome Biol. Evol.">
        <title>Insights into the evolution of the New World diploid cottons (Gossypium, subgenus Houzingenia) based on genome sequencing.</title>
        <authorList>
            <person name="Grover C.E."/>
            <person name="Arick M.A. 2nd"/>
            <person name="Thrash A."/>
            <person name="Conover J.L."/>
            <person name="Sanders W.S."/>
            <person name="Peterson D.G."/>
            <person name="Frelichowski J.E."/>
            <person name="Scheffler J.A."/>
            <person name="Scheffler B.E."/>
            <person name="Wendel J.F."/>
        </authorList>
    </citation>
    <scope>NUCLEOTIDE SEQUENCE [LARGE SCALE GENOMIC DNA]</scope>
    <source>
        <strain evidence="1">157</strain>
        <tissue evidence="1">Leaf</tissue>
    </source>
</reference>
<keyword evidence="2" id="KW-1185">Reference proteome</keyword>
<accession>A0A7J8NKJ0</accession>
<evidence type="ECO:0000313" key="2">
    <source>
        <dbReference type="Proteomes" id="UP000593572"/>
    </source>
</evidence>
<sequence length="323" mass="37932">MSEPGCAIIDGDDSVHYGVLKISGKEISSTFLPFKDEEKALELYTHLVDKWLVALEYSKNIVAYFRERMKGWESSNRNESEWFNYISEDFGRILRDVARICAKSNKCIYTQDPIKSISITNFGGRVKFLPNLNASGQPMEGDIDQLKYLMNYIVNMPFESVIQNYQKFNMPNELSCFLTQLNFRDLKYLSPAFLLDAHLFWRPVDKFHFIINLDHMLKRGEISRYNLDKSLKMLRKKYSYDWTLAVKRDPVLQSIFEHAELSYSVKAFSSVVRYCSNVYRHYNDYATQKISIIDIKNKLSRQLPELYFHLFEGLIDCAKCNKH</sequence>
<name>A0A7J8NKJ0_9ROSI</name>
<dbReference type="Proteomes" id="UP000593572">
    <property type="component" value="Unassembled WGS sequence"/>
</dbReference>
<feature type="non-terminal residue" evidence="1">
    <location>
        <position position="1"/>
    </location>
</feature>
<comment type="caution">
    <text evidence="1">The sequence shown here is derived from an EMBL/GenBank/DDBJ whole genome shotgun (WGS) entry which is preliminary data.</text>
</comment>
<evidence type="ECO:0000313" key="1">
    <source>
        <dbReference type="EMBL" id="MBA0577332.1"/>
    </source>
</evidence>
<protein>
    <submittedName>
        <fullName evidence="1">Uncharacterized protein</fullName>
    </submittedName>
</protein>
<dbReference type="EMBL" id="JABEZX010355026">
    <property type="protein sequence ID" value="MBA0577332.1"/>
    <property type="molecule type" value="Genomic_DNA"/>
</dbReference>
<proteinExistence type="predicted"/>
<dbReference type="AlphaFoldDB" id="A0A7J8NKJ0"/>